<name>A0ABX2WM93_9MICO</name>
<comment type="caution">
    <text evidence="2">The sequence shown here is derived from an EMBL/GenBank/DDBJ whole genome shotgun (WGS) entry which is preliminary data.</text>
</comment>
<gene>
    <name evidence="2" type="ORF">A9Z40_12820</name>
</gene>
<keyword evidence="3" id="KW-1185">Reference proteome</keyword>
<evidence type="ECO:0000259" key="1">
    <source>
        <dbReference type="Pfam" id="PF04230"/>
    </source>
</evidence>
<proteinExistence type="predicted"/>
<accession>A0ABX2WM93</accession>
<dbReference type="Proteomes" id="UP000093918">
    <property type="component" value="Unassembled WGS sequence"/>
</dbReference>
<feature type="domain" description="Polysaccharide pyruvyl transferase" evidence="1">
    <location>
        <begin position="70"/>
        <end position="212"/>
    </location>
</feature>
<evidence type="ECO:0000313" key="2">
    <source>
        <dbReference type="EMBL" id="OAZ44267.1"/>
    </source>
</evidence>
<protein>
    <recommendedName>
        <fullName evidence="1">Polysaccharide pyruvyl transferase domain-containing protein</fullName>
    </recommendedName>
</protein>
<organism evidence="2 3">
    <name type="scientific">Microbacterium arborescens</name>
    <dbReference type="NCBI Taxonomy" id="33883"/>
    <lineage>
        <taxon>Bacteria</taxon>
        <taxon>Bacillati</taxon>
        <taxon>Actinomycetota</taxon>
        <taxon>Actinomycetes</taxon>
        <taxon>Micrococcales</taxon>
        <taxon>Microbacteriaceae</taxon>
        <taxon>Microbacterium</taxon>
    </lineage>
</organism>
<dbReference type="EMBL" id="LZEM01000005">
    <property type="protein sequence ID" value="OAZ44267.1"/>
    <property type="molecule type" value="Genomic_DNA"/>
</dbReference>
<reference evidence="3" key="1">
    <citation type="submission" date="2016-06" db="EMBL/GenBank/DDBJ databases">
        <title>Genome sequencing of cellulolytic organisms.</title>
        <authorList>
            <person name="Bohra V."/>
            <person name="Dafale N.A."/>
            <person name="Purohit H.J."/>
        </authorList>
    </citation>
    <scope>NUCLEOTIDE SEQUENCE [LARGE SCALE GENOMIC DNA]</scope>
    <source>
        <strain evidence="3">ND21</strain>
    </source>
</reference>
<sequence length="271" mass="29511">MRTVDLVHWNPRRRSRAGNTDRGLAALRRVNNFGDLLGPRIVTEILRRRCGGRIPRASQRGQRLLSVGSVLRLSRAGDVVWGTGMNGKSLGQPLSTTDLDVRAVRGPRTASFLESVGVNAPHVYGDPGLLVGTLWPRESFAAARAKSEVVVIPNLNDLPHMDARDPRLVLPTSPLKQVLSRITSADLVVGSSLHAIVIAEAFGVPARAVRSDEEPEFKYQDYFEGSGRTGVEISHSVEDAIAMGGAQPLDWDPAPLLRAFPWDLWAAPAHE</sequence>
<evidence type="ECO:0000313" key="3">
    <source>
        <dbReference type="Proteomes" id="UP000093918"/>
    </source>
</evidence>
<dbReference type="InterPro" id="IPR007345">
    <property type="entry name" value="Polysacch_pyruvyl_Trfase"/>
</dbReference>
<dbReference type="Pfam" id="PF04230">
    <property type="entry name" value="PS_pyruv_trans"/>
    <property type="match status" value="1"/>
</dbReference>